<proteinExistence type="inferred from homology"/>
<dbReference type="InterPro" id="IPR002018">
    <property type="entry name" value="CarbesteraseB"/>
</dbReference>
<organism evidence="6 7">
    <name type="scientific">Meloidogyne floridensis</name>
    <dbReference type="NCBI Taxonomy" id="298350"/>
    <lineage>
        <taxon>Eukaryota</taxon>
        <taxon>Metazoa</taxon>
        <taxon>Ecdysozoa</taxon>
        <taxon>Nematoda</taxon>
        <taxon>Chromadorea</taxon>
        <taxon>Rhabditida</taxon>
        <taxon>Tylenchina</taxon>
        <taxon>Tylenchomorpha</taxon>
        <taxon>Tylenchoidea</taxon>
        <taxon>Meloidogynidae</taxon>
        <taxon>Meloidogyninae</taxon>
        <taxon>Meloidogyne</taxon>
    </lineage>
</organism>
<evidence type="ECO:0000256" key="4">
    <source>
        <dbReference type="SAM" id="MobiDB-lite"/>
    </source>
</evidence>
<feature type="region of interest" description="Disordered" evidence="4">
    <location>
        <begin position="646"/>
        <end position="738"/>
    </location>
</feature>
<dbReference type="InterPro" id="IPR029058">
    <property type="entry name" value="AB_hydrolase_fold"/>
</dbReference>
<dbReference type="GO" id="GO:0052689">
    <property type="term" value="F:carboxylic ester hydrolase activity"/>
    <property type="evidence" value="ECO:0007669"/>
    <property type="project" value="UniProtKB-KW"/>
</dbReference>
<dbReference type="Proteomes" id="UP000887560">
    <property type="component" value="Unplaced"/>
</dbReference>
<dbReference type="WBParaSite" id="scf7180000424735.g13863">
    <property type="protein sequence ID" value="scf7180000424735.g13863"/>
    <property type="gene ID" value="scf7180000424735.g13863"/>
</dbReference>
<comment type="similarity">
    <text evidence="1">Belongs to the type-B carboxylesterase/lipase family.</text>
</comment>
<dbReference type="PROSITE" id="PS00941">
    <property type="entry name" value="CARBOXYLESTERASE_B_2"/>
    <property type="match status" value="1"/>
</dbReference>
<evidence type="ECO:0000256" key="3">
    <source>
        <dbReference type="ARBA" id="ARBA00022801"/>
    </source>
</evidence>
<reference evidence="7" key="1">
    <citation type="submission" date="2022-11" db="UniProtKB">
        <authorList>
            <consortium name="WormBaseParasite"/>
        </authorList>
    </citation>
    <scope>IDENTIFICATION</scope>
</reference>
<dbReference type="AlphaFoldDB" id="A0A915PFL7"/>
<accession>A0A915PFL7</accession>
<dbReference type="PANTHER" id="PTHR44590:SF3">
    <property type="entry name" value="CARBOXYLESTERASE TYPE B DOMAIN-CONTAINING PROTEIN"/>
    <property type="match status" value="1"/>
</dbReference>
<keyword evidence="2" id="KW-0719">Serine esterase</keyword>
<dbReference type="Pfam" id="PF00135">
    <property type="entry name" value="COesterase"/>
    <property type="match status" value="1"/>
</dbReference>
<evidence type="ECO:0000313" key="7">
    <source>
        <dbReference type="WBParaSite" id="scf7180000424735.g13863"/>
    </source>
</evidence>
<feature type="domain" description="Carboxylesterase type B" evidence="5">
    <location>
        <begin position="41"/>
        <end position="572"/>
    </location>
</feature>
<evidence type="ECO:0000256" key="1">
    <source>
        <dbReference type="ARBA" id="ARBA00005964"/>
    </source>
</evidence>
<feature type="compositionally biased region" description="Polar residues" evidence="4">
    <location>
        <begin position="728"/>
        <end position="738"/>
    </location>
</feature>
<protein>
    <submittedName>
        <fullName evidence="7">Carboxylesterase type B domain-containing protein</fullName>
    </submittedName>
</protein>
<sequence>MVTTSINSSSFPSFTHPFCISAKKVFSSSSTKDYLPLPYAYTDKGPVEGKLHQMKDGRYVNVFLGIPFAKPPIGQLRFKKPEEPEPWGPLALSTRKYKSRPIQKDFIWDRIELGGVGKSEDCLYLNVFTPSWNKPAEFGNGWPVMVGRFFNKNYGNRSDLEFIFYPFISALVRHGVIVVTLQYRLGLLGFLCTGNDGVCPGNMGLWDQLYALQWVNKNISSFGGDPNKITLFGHSAGAAAIDLLSLCPKSRNLFSQMIIIGGSTETTWGVTSKDVIAEYTRKRAKDFGFVDKDDDGGGKEWNEEKKMTLLLDQTIINEMRLAVSPVIDGELVPKSPRELRDELDVCKPVICGHSQHEGLLFLAIGMRRANNKLLDYCKNRVCSLLKEARKRMPNEQLANKLIPLVDEFDQLYNIPKMVAGKKLKIFEDKTQIQNTCVTIMSDLISNIATQNYCHLNMKKPKSHIWRFIFEHYNSDSTWSLNPFFPFKASTHGNELNYIFGINFFVTPWRRTEADKTVKKLTTKYFTNFAKWGDPNEPAGSSEIYPHWDPLSEDNIEKYLNITSEPEMRDGFDESKRWERMGYAYRAFIVIDYSNKKIIIMGTPMYNHPDLQKIKTCPYKCLKCPAGGHPDPDEKVPDAILTWEVSDGESDAEPVVKQPQQEESKRKQKKNRKFSNWQSKREEPNLDPDAFDFGDGFANKAFREEFPQDEQGTSDTKQPKEAKVHFQKIPNTDDFSQSITDRIGPEFMEQLRAKGLI</sequence>
<dbReference type="InterPro" id="IPR019826">
    <property type="entry name" value="Carboxylesterase_B_AS"/>
</dbReference>
<name>A0A915PFL7_9BILA</name>
<dbReference type="PANTHER" id="PTHR44590">
    <property type="entry name" value="CARBOXYLIC ESTER HYDROLASE-RELATED"/>
    <property type="match status" value="1"/>
</dbReference>
<dbReference type="Gene3D" id="3.40.50.1820">
    <property type="entry name" value="alpha/beta hydrolase"/>
    <property type="match status" value="1"/>
</dbReference>
<evidence type="ECO:0000256" key="2">
    <source>
        <dbReference type="ARBA" id="ARBA00022487"/>
    </source>
</evidence>
<keyword evidence="6" id="KW-1185">Reference proteome</keyword>
<keyword evidence="3" id="KW-0378">Hydrolase</keyword>
<dbReference type="SUPFAM" id="SSF53474">
    <property type="entry name" value="alpha/beta-Hydrolases"/>
    <property type="match status" value="1"/>
</dbReference>
<dbReference type="InterPro" id="IPR019819">
    <property type="entry name" value="Carboxylesterase_B_CS"/>
</dbReference>
<evidence type="ECO:0000259" key="5">
    <source>
        <dbReference type="Pfam" id="PF00135"/>
    </source>
</evidence>
<evidence type="ECO:0000313" key="6">
    <source>
        <dbReference type="Proteomes" id="UP000887560"/>
    </source>
</evidence>
<dbReference type="PROSITE" id="PS00122">
    <property type="entry name" value="CARBOXYLESTERASE_B_1"/>
    <property type="match status" value="1"/>
</dbReference>